<proteinExistence type="predicted"/>
<dbReference type="InterPro" id="IPR029044">
    <property type="entry name" value="Nucleotide-diphossugar_trans"/>
</dbReference>
<reference evidence="2 3" key="1">
    <citation type="submission" date="2018-08" db="EMBL/GenBank/DDBJ databases">
        <title>A genome reference for cultivated species of the human gut microbiota.</title>
        <authorList>
            <person name="Zou Y."/>
            <person name="Xue W."/>
            <person name="Luo G."/>
        </authorList>
    </citation>
    <scope>NUCLEOTIDE SEQUENCE [LARGE SCALE GENOMIC DNA]</scope>
    <source>
        <strain evidence="2 3">AF28-26</strain>
    </source>
</reference>
<dbReference type="EMBL" id="QRTC01000016">
    <property type="protein sequence ID" value="RGQ41801.1"/>
    <property type="molecule type" value="Genomic_DNA"/>
</dbReference>
<name>A0A412AY85_9FIRM</name>
<accession>A0A412AY85</accession>
<evidence type="ECO:0000313" key="2">
    <source>
        <dbReference type="EMBL" id="RGQ41801.1"/>
    </source>
</evidence>
<dbReference type="PANTHER" id="PTHR43630">
    <property type="entry name" value="POLY-BETA-1,6-N-ACETYL-D-GLUCOSAMINE SYNTHASE"/>
    <property type="match status" value="1"/>
</dbReference>
<evidence type="ECO:0000313" key="3">
    <source>
        <dbReference type="Proteomes" id="UP000284751"/>
    </source>
</evidence>
<dbReference type="AlphaFoldDB" id="A0A412AY85"/>
<dbReference type="InterPro" id="IPR001173">
    <property type="entry name" value="Glyco_trans_2-like"/>
</dbReference>
<keyword evidence="2" id="KW-0808">Transferase</keyword>
<dbReference type="GO" id="GO:0016740">
    <property type="term" value="F:transferase activity"/>
    <property type="evidence" value="ECO:0007669"/>
    <property type="project" value="UniProtKB-KW"/>
</dbReference>
<dbReference type="Gene3D" id="3.90.550.10">
    <property type="entry name" value="Spore Coat Polysaccharide Biosynthesis Protein SpsA, Chain A"/>
    <property type="match status" value="1"/>
</dbReference>
<dbReference type="PANTHER" id="PTHR43630:SF2">
    <property type="entry name" value="GLYCOSYLTRANSFERASE"/>
    <property type="match status" value="1"/>
</dbReference>
<gene>
    <name evidence="2" type="ORF">DWY99_05675</name>
</gene>
<feature type="domain" description="Glycosyltransferase 2-like" evidence="1">
    <location>
        <begin position="5"/>
        <end position="142"/>
    </location>
</feature>
<comment type="caution">
    <text evidence="2">The sequence shown here is derived from an EMBL/GenBank/DDBJ whole genome shotgun (WGS) entry which is preliminary data.</text>
</comment>
<protein>
    <submittedName>
        <fullName evidence="2">Glycosyltransferase family 2 protein</fullName>
    </submittedName>
</protein>
<dbReference type="SUPFAM" id="SSF53448">
    <property type="entry name" value="Nucleotide-diphospho-sugar transferases"/>
    <property type="match status" value="1"/>
</dbReference>
<dbReference type="InterPro" id="IPR011990">
    <property type="entry name" value="TPR-like_helical_dom_sf"/>
</dbReference>
<evidence type="ECO:0000259" key="1">
    <source>
        <dbReference type="Pfam" id="PF00535"/>
    </source>
</evidence>
<dbReference type="Pfam" id="PF00535">
    <property type="entry name" value="Glycos_transf_2"/>
    <property type="match status" value="1"/>
</dbReference>
<organism evidence="2 3">
    <name type="scientific">[Clostridium] leptum</name>
    <dbReference type="NCBI Taxonomy" id="1535"/>
    <lineage>
        <taxon>Bacteria</taxon>
        <taxon>Bacillati</taxon>
        <taxon>Bacillota</taxon>
        <taxon>Clostridia</taxon>
        <taxon>Eubacteriales</taxon>
        <taxon>Oscillospiraceae</taxon>
        <taxon>Oscillospiraceae incertae sedis</taxon>
    </lineage>
</organism>
<dbReference type="Gene3D" id="1.25.40.10">
    <property type="entry name" value="Tetratricopeptide repeat domain"/>
    <property type="match status" value="1"/>
</dbReference>
<sequence>MVTISLCMIVKDEEAVLKRCLESAKEIADEMIVVDTGSRDQTREIAEKEGARVYQFSWIDDFAAARNFSFSQAVMDYCLWLDADDVLLPEDRRRMQKLKESLEPGVDMVMMKYNTAFDSQGKPIFSYYRERLIRNFRGYRWLGAVHEVIPPQGKVIHSTIAVTHQKMGKGDPDRNLRIFEKLLREGKTLDPRQRFYYARELFYHERYEGAAEELLNFLQSGQGWVENEIEACRQLSQCYRKLGREREVLSALLKSLEYDIPRAEVCCDIGSYFMERERYRQAAYWYQAAASCEREDQSGGFVLPDCYDYIPYLQLCVCYDRMGDYITASMYNEKAGKCKPDSEAYLANKTYFERRLEF</sequence>
<dbReference type="SUPFAM" id="SSF48452">
    <property type="entry name" value="TPR-like"/>
    <property type="match status" value="1"/>
</dbReference>
<dbReference type="CDD" id="cd02511">
    <property type="entry name" value="Beta4Glucosyltransferase"/>
    <property type="match status" value="1"/>
</dbReference>
<dbReference type="Proteomes" id="UP000284751">
    <property type="component" value="Unassembled WGS sequence"/>
</dbReference>